<dbReference type="Proteomes" id="UP001597075">
    <property type="component" value="Unassembled WGS sequence"/>
</dbReference>
<feature type="transmembrane region" description="Helical" evidence="2">
    <location>
        <begin position="272"/>
        <end position="291"/>
    </location>
</feature>
<evidence type="ECO:0000256" key="2">
    <source>
        <dbReference type="SAM" id="Phobius"/>
    </source>
</evidence>
<name>A0ABD6CVS0_9EURY</name>
<feature type="compositionally biased region" description="Low complexity" evidence="1">
    <location>
        <begin position="215"/>
        <end position="267"/>
    </location>
</feature>
<gene>
    <name evidence="3" type="ORF">ACFSBJ_01985</name>
</gene>
<dbReference type="InterPro" id="IPR017868">
    <property type="entry name" value="Filamin/ABP280_repeat-like"/>
</dbReference>
<sequence>MTRTATRFAVALLVIIVAAGVAFPAAAVTEPRDEPGDTRPPVKVYVSETLDISSIQLSGEGTVGTDNTTFNAVGGGSSITVDPTSADFDGVQPGAYYADSDRDIRADLWVVRPQVTQLEIRNSRQTRVTGQRVTPDRLQRLSVEAQYNFADADRLDVSVVGPTGETVASSRITQSGGRTTVDMGDPAPGIYTITVTGSNVEAGTRAATVRVTGDAATATPTATTAPTATPTATTTAPTATATPEQTTTPTAERTTTPTTTPTAESTTGDSPGFGVGTALVAALVLTVAALARRR</sequence>
<keyword evidence="2" id="KW-1133">Transmembrane helix</keyword>
<evidence type="ECO:0000313" key="4">
    <source>
        <dbReference type="Proteomes" id="UP001597075"/>
    </source>
</evidence>
<dbReference type="PROSITE" id="PS50194">
    <property type="entry name" value="FILAMIN_REPEAT"/>
    <property type="match status" value="1"/>
</dbReference>
<evidence type="ECO:0000256" key="1">
    <source>
        <dbReference type="SAM" id="MobiDB-lite"/>
    </source>
</evidence>
<keyword evidence="2" id="KW-0472">Membrane</keyword>
<protein>
    <recommendedName>
        <fullName evidence="5">PGF-CTERM sorting domain-containing protein</fullName>
    </recommendedName>
</protein>
<dbReference type="EMBL" id="JBHUDL010000004">
    <property type="protein sequence ID" value="MFD1632523.1"/>
    <property type="molecule type" value="Genomic_DNA"/>
</dbReference>
<keyword evidence="2" id="KW-0812">Transmembrane</keyword>
<organism evidence="3 4">
    <name type="scientific">Haloplanus ruber</name>
    <dbReference type="NCBI Taxonomy" id="869892"/>
    <lineage>
        <taxon>Archaea</taxon>
        <taxon>Methanobacteriati</taxon>
        <taxon>Methanobacteriota</taxon>
        <taxon>Stenosarchaea group</taxon>
        <taxon>Halobacteria</taxon>
        <taxon>Halobacteriales</taxon>
        <taxon>Haloferacaceae</taxon>
        <taxon>Haloplanus</taxon>
    </lineage>
</organism>
<dbReference type="RefSeq" id="WP_256406181.1">
    <property type="nucleotide sequence ID" value="NZ_CP187151.1"/>
</dbReference>
<comment type="caution">
    <text evidence="3">The sequence shown here is derived from an EMBL/GenBank/DDBJ whole genome shotgun (WGS) entry which is preliminary data.</text>
</comment>
<keyword evidence="4" id="KW-1185">Reference proteome</keyword>
<feature type="region of interest" description="Disordered" evidence="1">
    <location>
        <begin position="213"/>
        <end position="271"/>
    </location>
</feature>
<proteinExistence type="predicted"/>
<accession>A0ABD6CVS0</accession>
<dbReference type="AlphaFoldDB" id="A0ABD6CVS0"/>
<reference evidence="3 4" key="1">
    <citation type="journal article" date="2019" name="Int. J. Syst. Evol. Microbiol.">
        <title>The Global Catalogue of Microorganisms (GCM) 10K type strain sequencing project: providing services to taxonomists for standard genome sequencing and annotation.</title>
        <authorList>
            <consortium name="The Broad Institute Genomics Platform"/>
            <consortium name="The Broad Institute Genome Sequencing Center for Infectious Disease"/>
            <person name="Wu L."/>
            <person name="Ma J."/>
        </authorList>
    </citation>
    <scope>NUCLEOTIDE SEQUENCE [LARGE SCALE GENOMIC DNA]</scope>
    <source>
        <strain evidence="3 4">CGMCC 1.10594</strain>
    </source>
</reference>
<evidence type="ECO:0000313" key="3">
    <source>
        <dbReference type="EMBL" id="MFD1632523.1"/>
    </source>
</evidence>
<evidence type="ECO:0008006" key="5">
    <source>
        <dbReference type="Google" id="ProtNLM"/>
    </source>
</evidence>